<protein>
    <recommendedName>
        <fullName evidence="4">BED-type domain-containing protein</fullName>
    </recommendedName>
</protein>
<dbReference type="SUPFAM" id="SSF57667">
    <property type="entry name" value="beta-beta-alpha zinc fingers"/>
    <property type="match status" value="1"/>
</dbReference>
<evidence type="ECO:0000256" key="2">
    <source>
        <dbReference type="ARBA" id="ARBA00022771"/>
    </source>
</evidence>
<reference evidence="5" key="2">
    <citation type="submission" date="2016-06" db="EMBL/GenBank/DDBJ databases">
        <title>The genome of a short-lived fish provides insights into sex chromosome evolution and the genetic control of aging.</title>
        <authorList>
            <person name="Reichwald K."/>
            <person name="Felder M."/>
            <person name="Petzold A."/>
            <person name="Koch P."/>
            <person name="Groth M."/>
            <person name="Platzer M."/>
        </authorList>
    </citation>
    <scope>NUCLEOTIDE SEQUENCE</scope>
    <source>
        <tissue evidence="5">Brain</tissue>
    </source>
</reference>
<keyword evidence="3" id="KW-0862">Zinc</keyword>
<dbReference type="SMART" id="SM00614">
    <property type="entry name" value="ZnF_BED"/>
    <property type="match status" value="1"/>
</dbReference>
<accession>A0A1A8GNT2</accession>
<reference evidence="5" key="1">
    <citation type="submission" date="2016-05" db="EMBL/GenBank/DDBJ databases">
        <authorList>
            <person name="Lavstsen T."/>
            <person name="Jespersen J.S."/>
        </authorList>
    </citation>
    <scope>NUCLEOTIDE SEQUENCE</scope>
    <source>
        <tissue evidence="5">Brain</tissue>
    </source>
</reference>
<organism evidence="5">
    <name type="scientific">Nothobranchius korthausae</name>
    <dbReference type="NCBI Taxonomy" id="1143690"/>
    <lineage>
        <taxon>Eukaryota</taxon>
        <taxon>Metazoa</taxon>
        <taxon>Chordata</taxon>
        <taxon>Craniata</taxon>
        <taxon>Vertebrata</taxon>
        <taxon>Euteleostomi</taxon>
        <taxon>Actinopterygii</taxon>
        <taxon>Neopterygii</taxon>
        <taxon>Teleostei</taxon>
        <taxon>Neoteleostei</taxon>
        <taxon>Acanthomorphata</taxon>
        <taxon>Ovalentaria</taxon>
        <taxon>Atherinomorphae</taxon>
        <taxon>Cyprinodontiformes</taxon>
        <taxon>Nothobranchiidae</taxon>
        <taxon>Nothobranchius</taxon>
    </lineage>
</organism>
<dbReference type="AlphaFoldDB" id="A0A1A8GNT2"/>
<evidence type="ECO:0000259" key="4">
    <source>
        <dbReference type="Pfam" id="PF02892"/>
    </source>
</evidence>
<evidence type="ECO:0000256" key="3">
    <source>
        <dbReference type="ARBA" id="ARBA00022833"/>
    </source>
</evidence>
<proteinExistence type="predicted"/>
<dbReference type="GO" id="GO:0008270">
    <property type="term" value="F:zinc ion binding"/>
    <property type="evidence" value="ECO:0007669"/>
    <property type="project" value="UniProtKB-KW"/>
</dbReference>
<feature type="non-terminal residue" evidence="5">
    <location>
        <position position="1"/>
    </location>
</feature>
<dbReference type="InterPro" id="IPR003656">
    <property type="entry name" value="Znf_BED"/>
</dbReference>
<dbReference type="InterPro" id="IPR036236">
    <property type="entry name" value="Znf_C2H2_sf"/>
</dbReference>
<dbReference type="Pfam" id="PF02892">
    <property type="entry name" value="zf-BED"/>
    <property type="match status" value="1"/>
</dbReference>
<name>A0A1A8GNT2_9TELE</name>
<keyword evidence="2" id="KW-0863">Zinc-finger</keyword>
<keyword evidence="1" id="KW-0479">Metal-binding</keyword>
<dbReference type="EMBL" id="HAEC01003977">
    <property type="protein sequence ID" value="SBQ72054.1"/>
    <property type="molecule type" value="Transcribed_RNA"/>
</dbReference>
<feature type="domain" description="BED-type" evidence="4">
    <location>
        <begin position="31"/>
        <end position="68"/>
    </location>
</feature>
<dbReference type="GO" id="GO:0003677">
    <property type="term" value="F:DNA binding"/>
    <property type="evidence" value="ECO:0007669"/>
    <property type="project" value="InterPro"/>
</dbReference>
<gene>
    <name evidence="5" type="primary">Nfu_g_1_023845</name>
</gene>
<evidence type="ECO:0000256" key="1">
    <source>
        <dbReference type="ARBA" id="ARBA00022723"/>
    </source>
</evidence>
<evidence type="ECO:0000313" key="5">
    <source>
        <dbReference type="EMBL" id="SBQ72054.1"/>
    </source>
</evidence>
<sequence>RSKPDQRKGEPAGVWKRNMAEAARPKKVKTSKVWEHFQLNQAKTFVTCNVCRSDLAWHGSTTVMMQHLMLESSARRERALCPGKLKTFQK</sequence>